<feature type="region of interest" description="Disordered" evidence="1">
    <location>
        <begin position="1"/>
        <end position="159"/>
    </location>
</feature>
<reference evidence="2 3" key="1">
    <citation type="submission" date="2012-04" db="EMBL/GenBank/DDBJ databases">
        <title>The Genome Sequence of Saprolegnia declina VS20.</title>
        <authorList>
            <consortium name="The Broad Institute Genome Sequencing Platform"/>
            <person name="Russ C."/>
            <person name="Nusbaum C."/>
            <person name="Tyler B."/>
            <person name="van West P."/>
            <person name="Dieguez-Uribeondo J."/>
            <person name="de Bruijn I."/>
            <person name="Tripathy S."/>
            <person name="Jiang R."/>
            <person name="Young S.K."/>
            <person name="Zeng Q."/>
            <person name="Gargeya S."/>
            <person name="Fitzgerald M."/>
            <person name="Haas B."/>
            <person name="Abouelleil A."/>
            <person name="Alvarado L."/>
            <person name="Arachchi H.M."/>
            <person name="Berlin A."/>
            <person name="Chapman S.B."/>
            <person name="Goldberg J."/>
            <person name="Griggs A."/>
            <person name="Gujja S."/>
            <person name="Hansen M."/>
            <person name="Howarth C."/>
            <person name="Imamovic A."/>
            <person name="Larimer J."/>
            <person name="McCowen C."/>
            <person name="Montmayeur A."/>
            <person name="Murphy C."/>
            <person name="Neiman D."/>
            <person name="Pearson M."/>
            <person name="Priest M."/>
            <person name="Roberts A."/>
            <person name="Saif S."/>
            <person name="Shea T."/>
            <person name="Sisk P."/>
            <person name="Sykes S."/>
            <person name="Wortman J."/>
            <person name="Nusbaum C."/>
            <person name="Birren B."/>
        </authorList>
    </citation>
    <scope>NUCLEOTIDE SEQUENCE [LARGE SCALE GENOMIC DNA]</scope>
    <source>
        <strain evidence="2 3">VS20</strain>
    </source>
</reference>
<dbReference type="OMA" id="NERRAMM"/>
<feature type="region of interest" description="Disordered" evidence="1">
    <location>
        <begin position="235"/>
        <end position="264"/>
    </location>
</feature>
<feature type="compositionally biased region" description="Basic and acidic residues" evidence="1">
    <location>
        <begin position="235"/>
        <end position="252"/>
    </location>
</feature>
<proteinExistence type="predicted"/>
<gene>
    <name evidence="2" type="ORF">SDRG_13918</name>
</gene>
<evidence type="ECO:0000313" key="2">
    <source>
        <dbReference type="EMBL" id="EQC28371.1"/>
    </source>
</evidence>
<protein>
    <submittedName>
        <fullName evidence="2">Uncharacterized protein</fullName>
    </submittedName>
</protein>
<evidence type="ECO:0000256" key="1">
    <source>
        <dbReference type="SAM" id="MobiDB-lite"/>
    </source>
</evidence>
<dbReference type="VEuPathDB" id="FungiDB:SDRG_13918"/>
<feature type="compositionally biased region" description="Basic residues" evidence="1">
    <location>
        <begin position="120"/>
        <end position="133"/>
    </location>
</feature>
<name>T0Q1F0_SAPDV</name>
<dbReference type="Proteomes" id="UP000030762">
    <property type="component" value="Unassembled WGS sequence"/>
</dbReference>
<evidence type="ECO:0000313" key="3">
    <source>
        <dbReference type="Proteomes" id="UP000030762"/>
    </source>
</evidence>
<accession>T0Q1F0</accession>
<feature type="compositionally biased region" description="Low complexity" evidence="1">
    <location>
        <begin position="13"/>
        <end position="36"/>
    </location>
</feature>
<dbReference type="GeneID" id="19954645"/>
<dbReference type="InParanoid" id="T0Q1F0"/>
<keyword evidence="3" id="KW-1185">Reference proteome</keyword>
<dbReference type="RefSeq" id="XP_008618241.1">
    <property type="nucleotide sequence ID" value="XM_008620019.1"/>
</dbReference>
<dbReference type="OrthoDB" id="119872at2759"/>
<sequence length="264" mass="29483">MSGRPSRPGTGAGTAPRQPTARTRRTTCASEARSSSLTRPTVASQARIVTKATLPGQATKRPITLKGSTTGRVQLKPAARKPAPPMKRPLTIPKSPNFATSKRPPRTKPEPVPPPPAKPVQRRPHPPMKRRLTIPKSPDFATSHRPPRAREQKVSATTQELQDIANERRAMMLERRRFQRYHRATQGLPTKTPTQGPTFAMKLRSAGVLGVPAVRRPKLTQVHEFRFQTDVRALKKEKADAAKRRLEEKENAADLPSNKRRKFR</sequence>
<dbReference type="EMBL" id="JH767195">
    <property type="protein sequence ID" value="EQC28371.1"/>
    <property type="molecule type" value="Genomic_DNA"/>
</dbReference>
<dbReference type="AlphaFoldDB" id="T0Q1F0"/>
<organism evidence="2 3">
    <name type="scientific">Saprolegnia diclina (strain VS20)</name>
    <dbReference type="NCBI Taxonomy" id="1156394"/>
    <lineage>
        <taxon>Eukaryota</taxon>
        <taxon>Sar</taxon>
        <taxon>Stramenopiles</taxon>
        <taxon>Oomycota</taxon>
        <taxon>Saprolegniomycetes</taxon>
        <taxon>Saprolegniales</taxon>
        <taxon>Saprolegniaceae</taxon>
        <taxon>Saprolegnia</taxon>
    </lineage>
</organism>
<dbReference type="eggNOG" id="ENOG502S1DR">
    <property type="taxonomic scope" value="Eukaryota"/>
</dbReference>